<feature type="chain" id="PRO_5042127496" evidence="1">
    <location>
        <begin position="20"/>
        <end position="276"/>
    </location>
</feature>
<dbReference type="AlphaFoldDB" id="A0AAD6VDN5"/>
<feature type="signal peptide" evidence="1">
    <location>
        <begin position="1"/>
        <end position="19"/>
    </location>
</feature>
<proteinExistence type="predicted"/>
<evidence type="ECO:0000313" key="3">
    <source>
        <dbReference type="Proteomes" id="UP001219525"/>
    </source>
</evidence>
<evidence type="ECO:0000313" key="2">
    <source>
        <dbReference type="EMBL" id="KAJ7204109.1"/>
    </source>
</evidence>
<reference evidence="2" key="1">
    <citation type="submission" date="2023-03" db="EMBL/GenBank/DDBJ databases">
        <title>Massive genome expansion in bonnet fungi (Mycena s.s.) driven by repeated elements and novel gene families across ecological guilds.</title>
        <authorList>
            <consortium name="Lawrence Berkeley National Laboratory"/>
            <person name="Harder C.B."/>
            <person name="Miyauchi S."/>
            <person name="Viragh M."/>
            <person name="Kuo A."/>
            <person name="Thoen E."/>
            <person name="Andreopoulos B."/>
            <person name="Lu D."/>
            <person name="Skrede I."/>
            <person name="Drula E."/>
            <person name="Henrissat B."/>
            <person name="Morin E."/>
            <person name="Kohler A."/>
            <person name="Barry K."/>
            <person name="LaButti K."/>
            <person name="Morin E."/>
            <person name="Salamov A."/>
            <person name="Lipzen A."/>
            <person name="Mereny Z."/>
            <person name="Hegedus B."/>
            <person name="Baldrian P."/>
            <person name="Stursova M."/>
            <person name="Weitz H."/>
            <person name="Taylor A."/>
            <person name="Grigoriev I.V."/>
            <person name="Nagy L.G."/>
            <person name="Martin F."/>
            <person name="Kauserud H."/>
        </authorList>
    </citation>
    <scope>NUCLEOTIDE SEQUENCE</scope>
    <source>
        <strain evidence="2">9144</strain>
    </source>
</reference>
<gene>
    <name evidence="2" type="ORF">GGX14DRAFT_647558</name>
</gene>
<comment type="caution">
    <text evidence="2">The sequence shown here is derived from an EMBL/GenBank/DDBJ whole genome shotgun (WGS) entry which is preliminary data.</text>
</comment>
<sequence length="276" mass="29221">MLSGISIAAALVLASAVSANPIARGTCNPTITGSAISIASGGLELGYLTSASGAPILAQTLTTGSPEFFAEESTTLNGSFILKDSNQPSQAFQLPLTDIEGEQIPRLEDRLRPGYSQEWEFICSTCDDPNAVGNGGVIASSCIIVSGGYARFMLTSVWLLRRSTQGASDLWILEIDLCTPHAINTLLLADASIILPGAGVQLEESRSIIGVADVRLVREVRAIRCWQGAPAGDTDALDAREWWPKVPRSITRSDCVSEKPRVQSPAAAPLQALTIR</sequence>
<keyword evidence="3" id="KW-1185">Reference proteome</keyword>
<dbReference type="EMBL" id="JARJCW010000048">
    <property type="protein sequence ID" value="KAJ7204109.1"/>
    <property type="molecule type" value="Genomic_DNA"/>
</dbReference>
<accession>A0AAD6VDN5</accession>
<protein>
    <submittedName>
        <fullName evidence="2">Uncharacterized protein</fullName>
    </submittedName>
</protein>
<dbReference type="Proteomes" id="UP001219525">
    <property type="component" value="Unassembled WGS sequence"/>
</dbReference>
<name>A0AAD6VDN5_9AGAR</name>
<keyword evidence="1" id="KW-0732">Signal</keyword>
<evidence type="ECO:0000256" key="1">
    <source>
        <dbReference type="SAM" id="SignalP"/>
    </source>
</evidence>
<organism evidence="2 3">
    <name type="scientific">Mycena pura</name>
    <dbReference type="NCBI Taxonomy" id="153505"/>
    <lineage>
        <taxon>Eukaryota</taxon>
        <taxon>Fungi</taxon>
        <taxon>Dikarya</taxon>
        <taxon>Basidiomycota</taxon>
        <taxon>Agaricomycotina</taxon>
        <taxon>Agaricomycetes</taxon>
        <taxon>Agaricomycetidae</taxon>
        <taxon>Agaricales</taxon>
        <taxon>Marasmiineae</taxon>
        <taxon>Mycenaceae</taxon>
        <taxon>Mycena</taxon>
    </lineage>
</organism>